<dbReference type="FunFam" id="3.30.200.20:FF:000097">
    <property type="entry name" value="Probable serine/threonine-protein kinase nek1"/>
    <property type="match status" value="1"/>
</dbReference>
<feature type="region of interest" description="Disordered" evidence="12">
    <location>
        <begin position="317"/>
        <end position="475"/>
    </location>
</feature>
<keyword evidence="5 10" id="KW-0547">Nucleotide-binding</keyword>
<evidence type="ECO:0000256" key="11">
    <source>
        <dbReference type="RuleBase" id="RU000304"/>
    </source>
</evidence>
<dbReference type="InterPro" id="IPR008271">
    <property type="entry name" value="Ser/Thr_kinase_AS"/>
</dbReference>
<comment type="catalytic activity">
    <reaction evidence="8">
        <text>L-threonyl-[protein] + ATP = O-phospho-L-threonyl-[protein] + ADP + H(+)</text>
        <dbReference type="Rhea" id="RHEA:46608"/>
        <dbReference type="Rhea" id="RHEA-COMP:11060"/>
        <dbReference type="Rhea" id="RHEA-COMP:11605"/>
        <dbReference type="ChEBI" id="CHEBI:15378"/>
        <dbReference type="ChEBI" id="CHEBI:30013"/>
        <dbReference type="ChEBI" id="CHEBI:30616"/>
        <dbReference type="ChEBI" id="CHEBI:61977"/>
        <dbReference type="ChEBI" id="CHEBI:456216"/>
        <dbReference type="EC" id="2.7.11.1"/>
    </reaction>
</comment>
<keyword evidence="6" id="KW-0418">Kinase</keyword>
<evidence type="ECO:0000256" key="7">
    <source>
        <dbReference type="ARBA" id="ARBA00022840"/>
    </source>
</evidence>
<organism evidence="14">
    <name type="scientific">Prymnesium polylepis</name>
    <dbReference type="NCBI Taxonomy" id="72548"/>
    <lineage>
        <taxon>Eukaryota</taxon>
        <taxon>Haptista</taxon>
        <taxon>Haptophyta</taxon>
        <taxon>Prymnesiophyceae</taxon>
        <taxon>Prymnesiales</taxon>
        <taxon>Prymnesiaceae</taxon>
        <taxon>Prymnesium</taxon>
    </lineage>
</organism>
<evidence type="ECO:0000256" key="2">
    <source>
        <dbReference type="ARBA" id="ARBA00012513"/>
    </source>
</evidence>
<evidence type="ECO:0000259" key="13">
    <source>
        <dbReference type="PROSITE" id="PS50011"/>
    </source>
</evidence>
<evidence type="ECO:0000313" key="14">
    <source>
        <dbReference type="EMBL" id="CAE2226509.1"/>
    </source>
</evidence>
<evidence type="ECO:0000256" key="6">
    <source>
        <dbReference type="ARBA" id="ARBA00022777"/>
    </source>
</evidence>
<dbReference type="SUPFAM" id="SSF56112">
    <property type="entry name" value="Protein kinase-like (PK-like)"/>
    <property type="match status" value="1"/>
</dbReference>
<evidence type="ECO:0000256" key="4">
    <source>
        <dbReference type="ARBA" id="ARBA00022679"/>
    </source>
</evidence>
<comment type="similarity">
    <text evidence="1">Belongs to the protein kinase superfamily. NEK Ser/Thr protein kinase family. NIMA subfamily.</text>
</comment>
<evidence type="ECO:0000256" key="3">
    <source>
        <dbReference type="ARBA" id="ARBA00022527"/>
    </source>
</evidence>
<sequence length="475" mass="49609">MSSESHRIDLTAHTSIAGGSESLYADMPAALIARAPRRAPPTPTGYTKLKALGKGAFGTVFLVRTPKGEEAVMKEITLKGLSAKERDATLNEVRVLKKLSHPHVVAYKDSHSLGETLNICMEYAAGGDLAGRIAAKQSVGTRFEEAAVLRIAYQLSSALAYCHHDVKMLHRDLKPQNVFLSARGDVKLGDFGLSKALAASAALAVTQCGTPLYMSPELCEGKPYDRGADVWALGCVLYEMMALTPPWQAQLRGRHNVGMGELLQLISRARLDLSPLRRHYSAGLCDLVEALLARPAAARPSMRAVLESPLMRAAAAAGGHAEPAARPPSSAGSAGSSGAAARGDTQGTGPSSEASRHAAEKPATASGVAQRERRPMTPVAESPASTPGAARVHARPAGQPGAAQQHPPAGGSKPSIFAAKGGHSEPPQPDRPATGGGLRARGGWGAADFGDRHRLESPQVVVSRVPARPAVSAVR</sequence>
<feature type="compositionally biased region" description="Low complexity" evidence="12">
    <location>
        <begin position="317"/>
        <end position="343"/>
    </location>
</feature>
<dbReference type="SMART" id="SM00220">
    <property type="entry name" value="S_TKc"/>
    <property type="match status" value="1"/>
</dbReference>
<dbReference type="AlphaFoldDB" id="A0A7S4IDX6"/>
<dbReference type="GO" id="GO:0004674">
    <property type="term" value="F:protein serine/threonine kinase activity"/>
    <property type="evidence" value="ECO:0007669"/>
    <property type="project" value="UniProtKB-KW"/>
</dbReference>
<feature type="compositionally biased region" description="Low complexity" evidence="12">
    <location>
        <begin position="457"/>
        <end position="475"/>
    </location>
</feature>
<dbReference type="PROSITE" id="PS50011">
    <property type="entry name" value="PROTEIN_KINASE_DOM"/>
    <property type="match status" value="1"/>
</dbReference>
<dbReference type="PANTHER" id="PTHR44899:SF3">
    <property type="entry name" value="SERINE_THREONINE-PROTEIN KINASE NEK1"/>
    <property type="match status" value="1"/>
</dbReference>
<dbReference type="GO" id="GO:0005524">
    <property type="term" value="F:ATP binding"/>
    <property type="evidence" value="ECO:0007669"/>
    <property type="project" value="UniProtKB-UniRule"/>
</dbReference>
<evidence type="ECO:0000256" key="12">
    <source>
        <dbReference type="SAM" id="MobiDB-lite"/>
    </source>
</evidence>
<feature type="compositionally biased region" description="Gly residues" evidence="12">
    <location>
        <begin position="434"/>
        <end position="445"/>
    </location>
</feature>
<reference evidence="14" key="1">
    <citation type="submission" date="2021-01" db="EMBL/GenBank/DDBJ databases">
        <authorList>
            <person name="Corre E."/>
            <person name="Pelletier E."/>
            <person name="Niang G."/>
            <person name="Scheremetjew M."/>
            <person name="Finn R."/>
            <person name="Kale V."/>
            <person name="Holt S."/>
            <person name="Cochrane G."/>
            <person name="Meng A."/>
            <person name="Brown T."/>
            <person name="Cohen L."/>
        </authorList>
    </citation>
    <scope>NUCLEOTIDE SEQUENCE</scope>
    <source>
        <strain evidence="14">UIO037</strain>
    </source>
</reference>
<dbReference type="Gene3D" id="3.30.200.20">
    <property type="entry name" value="Phosphorylase Kinase, domain 1"/>
    <property type="match status" value="1"/>
</dbReference>
<evidence type="ECO:0000256" key="10">
    <source>
        <dbReference type="PROSITE-ProRule" id="PRU10141"/>
    </source>
</evidence>
<evidence type="ECO:0000256" key="5">
    <source>
        <dbReference type="ARBA" id="ARBA00022741"/>
    </source>
</evidence>
<accession>A0A7S4IDX6</accession>
<dbReference type="InterPro" id="IPR051131">
    <property type="entry name" value="NEK_Ser/Thr_kinase_NIMA"/>
</dbReference>
<feature type="compositionally biased region" description="Low complexity" evidence="12">
    <location>
        <begin position="396"/>
        <end position="411"/>
    </location>
</feature>
<keyword evidence="4" id="KW-0808">Transferase</keyword>
<dbReference type="PANTHER" id="PTHR44899">
    <property type="entry name" value="CAMK FAMILY PROTEIN KINASE"/>
    <property type="match status" value="1"/>
</dbReference>
<dbReference type="EC" id="2.7.11.1" evidence="2"/>
<comment type="catalytic activity">
    <reaction evidence="9">
        <text>L-seryl-[protein] + ATP = O-phospho-L-seryl-[protein] + ADP + H(+)</text>
        <dbReference type="Rhea" id="RHEA:17989"/>
        <dbReference type="Rhea" id="RHEA-COMP:9863"/>
        <dbReference type="Rhea" id="RHEA-COMP:11604"/>
        <dbReference type="ChEBI" id="CHEBI:15378"/>
        <dbReference type="ChEBI" id="CHEBI:29999"/>
        <dbReference type="ChEBI" id="CHEBI:30616"/>
        <dbReference type="ChEBI" id="CHEBI:83421"/>
        <dbReference type="ChEBI" id="CHEBI:456216"/>
        <dbReference type="EC" id="2.7.11.1"/>
    </reaction>
</comment>
<name>A0A7S4IDX6_9EUKA</name>
<proteinExistence type="inferred from homology"/>
<dbReference type="PROSITE" id="PS00108">
    <property type="entry name" value="PROTEIN_KINASE_ST"/>
    <property type="match status" value="1"/>
</dbReference>
<feature type="domain" description="Protein kinase" evidence="13">
    <location>
        <begin position="46"/>
        <end position="311"/>
    </location>
</feature>
<dbReference type="Pfam" id="PF00069">
    <property type="entry name" value="Pkinase"/>
    <property type="match status" value="1"/>
</dbReference>
<dbReference type="EMBL" id="HBKO01022556">
    <property type="protein sequence ID" value="CAE2226509.1"/>
    <property type="molecule type" value="Transcribed_RNA"/>
</dbReference>
<dbReference type="Gene3D" id="1.10.510.10">
    <property type="entry name" value="Transferase(Phosphotransferase) domain 1"/>
    <property type="match status" value="1"/>
</dbReference>
<dbReference type="InterPro" id="IPR017441">
    <property type="entry name" value="Protein_kinase_ATP_BS"/>
</dbReference>
<keyword evidence="7 10" id="KW-0067">ATP-binding</keyword>
<keyword evidence="3 11" id="KW-0723">Serine/threonine-protein kinase</keyword>
<dbReference type="InterPro" id="IPR000719">
    <property type="entry name" value="Prot_kinase_dom"/>
</dbReference>
<gene>
    <name evidence="14" type="ORF">CPOL0286_LOCUS10207</name>
</gene>
<evidence type="ECO:0000256" key="1">
    <source>
        <dbReference type="ARBA" id="ARBA00010886"/>
    </source>
</evidence>
<dbReference type="PROSITE" id="PS00107">
    <property type="entry name" value="PROTEIN_KINASE_ATP"/>
    <property type="match status" value="1"/>
</dbReference>
<evidence type="ECO:0000256" key="9">
    <source>
        <dbReference type="ARBA" id="ARBA00048679"/>
    </source>
</evidence>
<feature type="binding site" evidence="10">
    <location>
        <position position="74"/>
    </location>
    <ligand>
        <name>ATP</name>
        <dbReference type="ChEBI" id="CHEBI:30616"/>
    </ligand>
</feature>
<evidence type="ECO:0000256" key="8">
    <source>
        <dbReference type="ARBA" id="ARBA00047899"/>
    </source>
</evidence>
<protein>
    <recommendedName>
        <fullName evidence="2">non-specific serine/threonine protein kinase</fullName>
        <ecNumber evidence="2">2.7.11.1</ecNumber>
    </recommendedName>
</protein>
<dbReference type="InterPro" id="IPR011009">
    <property type="entry name" value="Kinase-like_dom_sf"/>
</dbReference>